<accession>A0A813XPJ9</accession>
<gene>
    <name evidence="2" type="ORF">BJG266_LOCUS9080</name>
    <name evidence="3" type="ORF">QVE165_LOCUS12889</name>
</gene>
<evidence type="ECO:0000313" key="5">
    <source>
        <dbReference type="Proteomes" id="UP000663877"/>
    </source>
</evidence>
<name>A0A813XPJ9_9BILA</name>
<evidence type="ECO:0000256" key="1">
    <source>
        <dbReference type="SAM" id="MobiDB-lite"/>
    </source>
</evidence>
<reference evidence="2" key="1">
    <citation type="submission" date="2021-02" db="EMBL/GenBank/DDBJ databases">
        <authorList>
            <person name="Nowell W R."/>
        </authorList>
    </citation>
    <scope>NUCLEOTIDE SEQUENCE</scope>
</reference>
<evidence type="ECO:0000313" key="2">
    <source>
        <dbReference type="EMBL" id="CAF0874479.1"/>
    </source>
</evidence>
<protein>
    <submittedName>
        <fullName evidence="2">Uncharacterized protein</fullName>
    </submittedName>
</protein>
<dbReference type="EMBL" id="CAJNOI010000029">
    <property type="protein sequence ID" value="CAF0874479.1"/>
    <property type="molecule type" value="Genomic_DNA"/>
</dbReference>
<feature type="compositionally biased region" description="Polar residues" evidence="1">
    <location>
        <begin position="579"/>
        <end position="588"/>
    </location>
</feature>
<sequence length="647" mass="73822">MTFVKGSETLIASFDTEYNTNYTASTESRDNNETLVLNTLKSTESHNNHETLILSTLKSTESHNNNETLVLTTLQSTESRNNNETLVLSTLQSTTIALTNNNETHESLGQTTTDIPYSTVKQLESDTETKSPDSNETLVDMHQLVNQESTSNDTEFTDINKWIEHAYASDLKLIDALIFDWMKSGHDEITDEFHFRDMAFETCCQTAEKQNETLITAYIENYGIPDEQEKIIDSCAKELTGLDDTACEVDRDYSNKARNKKTEKYKNASLLRKINYQIEHKIYPSNIVTNYYWTTYNTCHSAFFILWKPFALDKCERDYRKKLLSEKPINFEKYYKFHEEIRKYKILNSHPMVLYYGKRAHTYRVCCGRMETDELFDQYLLYYSTDFVKMDKLLRACLLKQSKSSLEAGVVYSGDCQVAYNELSEVIKKRQSFLKKSYNQAENIVKIFQEAITLKLSEATIIKSMGIVVNQYCPDQHVLELLFDIDKLIHCEELARIAIAQNGSNNYYKYQNSISNPFIDIVIEDFKGLEQALTKIVSLPETKSIQKRSLDTHLNSGDTSKVIDDTSSDTSEYSDEAHSNPTSTSKNTNLNGAVTYTVFAGSFNNIPQNIDTAHLNPSSTYKSTYVKSGGIGGVFGNFIGDTSQNVK</sequence>
<dbReference type="Proteomes" id="UP000663877">
    <property type="component" value="Unassembled WGS sequence"/>
</dbReference>
<keyword evidence="4" id="KW-1185">Reference proteome</keyword>
<dbReference type="Proteomes" id="UP000663832">
    <property type="component" value="Unassembled WGS sequence"/>
</dbReference>
<comment type="caution">
    <text evidence="2">The sequence shown here is derived from an EMBL/GenBank/DDBJ whole genome shotgun (WGS) entry which is preliminary data.</text>
</comment>
<organism evidence="2 5">
    <name type="scientific">Adineta steineri</name>
    <dbReference type="NCBI Taxonomy" id="433720"/>
    <lineage>
        <taxon>Eukaryota</taxon>
        <taxon>Metazoa</taxon>
        <taxon>Spiralia</taxon>
        <taxon>Gnathifera</taxon>
        <taxon>Rotifera</taxon>
        <taxon>Eurotatoria</taxon>
        <taxon>Bdelloidea</taxon>
        <taxon>Adinetida</taxon>
        <taxon>Adinetidae</taxon>
        <taxon>Adineta</taxon>
    </lineage>
</organism>
<proteinExistence type="predicted"/>
<dbReference type="EMBL" id="CAJNOM010000065">
    <property type="protein sequence ID" value="CAF0963514.1"/>
    <property type="molecule type" value="Genomic_DNA"/>
</dbReference>
<evidence type="ECO:0000313" key="3">
    <source>
        <dbReference type="EMBL" id="CAF0963514.1"/>
    </source>
</evidence>
<feature type="region of interest" description="Disordered" evidence="1">
    <location>
        <begin position="549"/>
        <end position="588"/>
    </location>
</feature>
<dbReference type="OrthoDB" id="10039397at2759"/>
<dbReference type="AlphaFoldDB" id="A0A813XPJ9"/>
<evidence type="ECO:0000313" key="4">
    <source>
        <dbReference type="Proteomes" id="UP000663832"/>
    </source>
</evidence>